<protein>
    <recommendedName>
        <fullName evidence="4">Head-to-tail connector protein</fullName>
    </recommendedName>
</protein>
<evidence type="ECO:0008006" key="4">
    <source>
        <dbReference type="Google" id="ProtNLM"/>
    </source>
</evidence>
<dbReference type="Pfam" id="PF17395">
    <property type="entry name" value="DUF5403"/>
    <property type="match status" value="1"/>
</dbReference>
<accession>A0A1D8EUD5</accession>
<dbReference type="Proteomes" id="UP000221167">
    <property type="component" value="Segment"/>
</dbReference>
<evidence type="ECO:0000313" key="2">
    <source>
        <dbReference type="EMBL" id="AOT24677.1"/>
    </source>
</evidence>
<keyword evidence="3" id="KW-1185">Reference proteome</keyword>
<gene>
    <name evidence="2" type="primary">21</name>
    <name evidence="2" type="ORF">PBI_STASIA_21</name>
</gene>
<dbReference type="RefSeq" id="YP_010062408.1">
    <property type="nucleotide sequence ID" value="NC_054794.1"/>
</dbReference>
<feature type="region of interest" description="Disordered" evidence="1">
    <location>
        <begin position="34"/>
        <end position="59"/>
    </location>
</feature>
<name>A0A1D8EUD5_9CAUD</name>
<evidence type="ECO:0000256" key="1">
    <source>
        <dbReference type="SAM" id="MobiDB-lite"/>
    </source>
</evidence>
<evidence type="ECO:0000313" key="3">
    <source>
        <dbReference type="Proteomes" id="UP000221167"/>
    </source>
</evidence>
<dbReference type="KEGG" id="vg:64946203"/>
<dbReference type="InterPro" id="IPR039452">
    <property type="entry name" value="DUF5403"/>
</dbReference>
<reference evidence="2 3" key="1">
    <citation type="submission" date="2016-07" db="EMBL/GenBank/DDBJ databases">
        <authorList>
            <person name="Pillay S."/>
            <person name="Muniram S."/>
            <person name="Rampersadh K."/>
            <person name="Moraka N.O."/>
            <person name="Mfene A."/>
            <person name="Sigauque P.S."/>
            <person name="Komo N."/>
            <person name="Mazeka N.P."/>
            <person name="Garlena R.A."/>
            <person name="Russell D.A."/>
            <person name="Bowman C.A."/>
            <person name="Rubin E."/>
            <person name="Larsen M.H."/>
            <person name="Guerrero C.A."/>
            <person name="Jacobs-Sera D."/>
            <person name="Hatfull G.F."/>
        </authorList>
    </citation>
    <scope>NUCLEOTIDE SEQUENCE [LARGE SCALE GENOMIC DNA]</scope>
</reference>
<sequence>MAKLIPRRRLNSIVANLAETKAAIRREAREVEGRARRNLAQARASTTHSKIIGPGHLTSIGSAADDPDVLVYMEAPNPMAIEYGHGPSGYFDPDKYGKVTKAPAGLYILNRAAGIAGSNVTPSMGRRGVK</sequence>
<dbReference type="GeneID" id="64946203"/>
<dbReference type="EMBL" id="KX641260">
    <property type="protein sequence ID" value="AOT24677.1"/>
    <property type="molecule type" value="Genomic_DNA"/>
</dbReference>
<proteinExistence type="predicted"/>
<organism evidence="2 3">
    <name type="scientific">Mycobacterium phage Stasia</name>
    <dbReference type="NCBI Taxonomy" id="1897548"/>
    <lineage>
        <taxon>Viruses</taxon>
        <taxon>Duplodnaviria</taxon>
        <taxon>Heunggongvirae</taxon>
        <taxon>Uroviricota</taxon>
        <taxon>Caudoviricetes</taxon>
        <taxon>Backyardiganvirus</taxon>
        <taxon>Backyardiganvirus stasia</taxon>
    </lineage>
</organism>